<feature type="compositionally biased region" description="Low complexity" evidence="13">
    <location>
        <begin position="496"/>
        <end position="516"/>
    </location>
</feature>
<dbReference type="InterPro" id="IPR017441">
    <property type="entry name" value="Protein_kinase_ATP_BS"/>
</dbReference>
<organism evidence="15">
    <name type="scientific">Sarcoptes scabiei</name>
    <name type="common">Itch mite</name>
    <name type="synonym">Acarus scabiei</name>
    <dbReference type="NCBI Taxonomy" id="52283"/>
    <lineage>
        <taxon>Eukaryota</taxon>
        <taxon>Metazoa</taxon>
        <taxon>Ecdysozoa</taxon>
        <taxon>Arthropoda</taxon>
        <taxon>Chelicerata</taxon>
        <taxon>Arachnida</taxon>
        <taxon>Acari</taxon>
        <taxon>Acariformes</taxon>
        <taxon>Sarcoptiformes</taxon>
        <taxon>Astigmata</taxon>
        <taxon>Psoroptidia</taxon>
        <taxon>Sarcoptoidea</taxon>
        <taxon>Sarcoptidae</taxon>
        <taxon>Sarcoptinae</taxon>
        <taxon>Sarcoptes</taxon>
    </lineage>
</organism>
<evidence type="ECO:0000256" key="7">
    <source>
        <dbReference type="ARBA" id="ARBA00022840"/>
    </source>
</evidence>
<evidence type="ECO:0000259" key="14">
    <source>
        <dbReference type="PROSITE" id="PS50011"/>
    </source>
</evidence>
<dbReference type="CDD" id="cd06607">
    <property type="entry name" value="STKc_TAO"/>
    <property type="match status" value="1"/>
</dbReference>
<dbReference type="FunFam" id="1.10.510.10:FF:000030">
    <property type="entry name" value="Serine/threonine-protein kinase TAO2, putative"/>
    <property type="match status" value="1"/>
</dbReference>
<dbReference type="GO" id="GO:0005524">
    <property type="term" value="F:ATP binding"/>
    <property type="evidence" value="ECO:0007669"/>
    <property type="project" value="UniProtKB-UniRule"/>
</dbReference>
<evidence type="ECO:0000256" key="10">
    <source>
        <dbReference type="ARBA" id="ARBA00048679"/>
    </source>
</evidence>
<evidence type="ECO:0000256" key="6">
    <source>
        <dbReference type="ARBA" id="ARBA00022777"/>
    </source>
</evidence>
<dbReference type="Proteomes" id="UP000070412">
    <property type="component" value="Unassembled WGS sequence"/>
</dbReference>
<dbReference type="Gene3D" id="1.10.510.10">
    <property type="entry name" value="Transferase(Phosphotransferase) domain 1"/>
    <property type="match status" value="1"/>
</dbReference>
<keyword evidence="6 15" id="KW-0418">Kinase</keyword>
<sequence length="1012" mass="118778">MPTHFRLGNLKDPEISQYFDKEDPEKIFIDLREIGHGSFGAVYYARNVVTKEVVAIKKMSFTGKQSAEKWQDILKEVKFLKTLKHRNTIDYKGCYLKEHTAWLVMEYCLGSASDIIEVHKKPLKEEEISAICHDSLKGLEYLHSKQRIHRDVKAGNILLTDNGTVKLADFGSASIQSPANSFVGTPYWMAPEVILAMDEGQYDGKVDVWSLGITCIELAERKPPYFNMNAMSALYHIAQNESPSLNNLSDWSDTFRNFLNSCLKKNPSERPTSSAMLKHSFITRSRSPTVLIDLINRTKTAVRELDNLNYRKMKKILMSDTRDSDMSQSSQNDCESDTNDESVNIRNRNNQSNINHLHHNRHYPHQSHHQTQSPQGKNNLNSQYHYHHHPQSQSQQHQSQLSHQNYHNQPLYGNITNDNLNNDNNVNNHNNFNQNNGDNINDRSNSLASYKSRQSSGQLNLVSQSSSVSSIPTANSNVDIDSSIYRGPLSDRRESINSSSGQIQSNRVSPSNSSASINSTELGANNFATLRTTSIVTRQLKEHARENQLQEQMSGYKRMRRQHQKAIVQLEMKCRQEFEEHQQKLDKEYDTLLQQFRKDLEKQITKQQQELDKKLKNNVAQQRKISKSILQTQEEEYKRSQILQKREFKCIKEQLKRECSSDQYKIRLEKVQKEQQLNLQKLHQNNDEYFRLEIRKFRRRKLILFHQLERDMLKEELNKRQNQLEQAHEMLMRHHEIFQELQYQQQKAIHHLREEQIRKQHGIELSNQKEYINRRLNELRKRHAMEVKQQPKSLKQKELQIRKQFRETCKTQTLQYKAWKEQILSSIPKEEQKNVIKRLKDEQVRKLQILGEQYEQSIAEMLQTQSIRLDETQEQEEKELKKQLDQELELLMAFQSKTRMNAEDQRAKERNELEERVKIDRKKLEQKMEDERQQFQNERNERKRLLLERQAQEIEEFDVESTQMGFNALAIADASTEPFQTYLDQDDSASVSGSLLSLAHSNSATSFTHTAL</sequence>
<comment type="catalytic activity">
    <reaction evidence="10">
        <text>L-seryl-[protein] + ATP = O-phospho-L-seryl-[protein] + ADP + H(+)</text>
        <dbReference type="Rhea" id="RHEA:17989"/>
        <dbReference type="Rhea" id="RHEA-COMP:9863"/>
        <dbReference type="Rhea" id="RHEA-COMP:11604"/>
        <dbReference type="ChEBI" id="CHEBI:15378"/>
        <dbReference type="ChEBI" id="CHEBI:29999"/>
        <dbReference type="ChEBI" id="CHEBI:30616"/>
        <dbReference type="ChEBI" id="CHEBI:83421"/>
        <dbReference type="ChEBI" id="CHEBI:456216"/>
        <dbReference type="EC" id="2.7.11.1"/>
    </reaction>
</comment>
<dbReference type="GO" id="GO:0004674">
    <property type="term" value="F:protein serine/threonine kinase activity"/>
    <property type="evidence" value="ECO:0007669"/>
    <property type="project" value="UniProtKB-KW"/>
</dbReference>
<evidence type="ECO:0000256" key="5">
    <source>
        <dbReference type="ARBA" id="ARBA00022741"/>
    </source>
</evidence>
<dbReference type="OrthoDB" id="10016527at2759"/>
<feature type="region of interest" description="Disordered" evidence="13">
    <location>
        <begin position="319"/>
        <end position="516"/>
    </location>
</feature>
<feature type="compositionally biased region" description="Low complexity" evidence="13">
    <location>
        <begin position="391"/>
        <end position="445"/>
    </location>
</feature>
<gene>
    <name evidence="15" type="ORF">SSS_4925</name>
</gene>
<dbReference type="PANTHER" id="PTHR47167">
    <property type="entry name" value="SERINE/THREONINE-PROTEIN KINASE TAO1-LIKE PROTEIN"/>
    <property type="match status" value="1"/>
</dbReference>
<feature type="coiled-coil region" evidence="12">
    <location>
        <begin position="575"/>
        <end position="624"/>
    </location>
</feature>
<dbReference type="PROSITE" id="PS00107">
    <property type="entry name" value="PROTEIN_KINASE_ATP"/>
    <property type="match status" value="1"/>
</dbReference>
<feature type="compositionally biased region" description="Low complexity" evidence="13">
    <location>
        <begin position="454"/>
        <end position="470"/>
    </location>
</feature>
<name>A0A834R5K8_SARSC</name>
<dbReference type="EC" id="2.7.11.1" evidence="2"/>
<keyword evidence="4" id="KW-0808">Transferase</keyword>
<evidence type="ECO:0000313" key="17">
    <source>
        <dbReference type="Proteomes" id="UP000070412"/>
    </source>
</evidence>
<dbReference type="SMART" id="SM00220">
    <property type="entry name" value="S_TKc"/>
    <property type="match status" value="1"/>
</dbReference>
<comment type="catalytic activity">
    <reaction evidence="9">
        <text>L-threonyl-[protein] + ATP = O-phospho-L-threonyl-[protein] + ADP + H(+)</text>
        <dbReference type="Rhea" id="RHEA:46608"/>
        <dbReference type="Rhea" id="RHEA-COMP:11060"/>
        <dbReference type="Rhea" id="RHEA-COMP:11605"/>
        <dbReference type="ChEBI" id="CHEBI:15378"/>
        <dbReference type="ChEBI" id="CHEBI:30013"/>
        <dbReference type="ChEBI" id="CHEBI:30616"/>
        <dbReference type="ChEBI" id="CHEBI:61977"/>
        <dbReference type="ChEBI" id="CHEBI:456216"/>
        <dbReference type="EC" id="2.7.11.1"/>
    </reaction>
</comment>
<feature type="coiled-coil region" evidence="12">
    <location>
        <begin position="870"/>
        <end position="955"/>
    </location>
</feature>
<feature type="compositionally biased region" description="Basic residues" evidence="13">
    <location>
        <begin position="356"/>
        <end position="368"/>
    </location>
</feature>
<evidence type="ECO:0000256" key="4">
    <source>
        <dbReference type="ARBA" id="ARBA00022679"/>
    </source>
</evidence>
<dbReference type="SUPFAM" id="SSF56112">
    <property type="entry name" value="Protein kinase-like (PK-like)"/>
    <property type="match status" value="1"/>
</dbReference>
<dbReference type="PROSITE" id="PS50011">
    <property type="entry name" value="PROTEIN_KINASE_DOM"/>
    <property type="match status" value="1"/>
</dbReference>
<evidence type="ECO:0000256" key="8">
    <source>
        <dbReference type="ARBA" id="ARBA00023054"/>
    </source>
</evidence>
<reference evidence="17" key="1">
    <citation type="journal article" date="2020" name="PLoS Negl. Trop. Dis.">
        <title>High-quality nuclear genome for Sarcoptes scabiei-A critical resource for a neglected parasite.</title>
        <authorList>
            <person name="Korhonen P.K."/>
            <person name="Gasser R.B."/>
            <person name="Ma G."/>
            <person name="Wang T."/>
            <person name="Stroehlein A.J."/>
            <person name="Young N.D."/>
            <person name="Ang C.S."/>
            <person name="Fernando D.D."/>
            <person name="Lu H.C."/>
            <person name="Taylor S."/>
            <person name="Reynolds S.L."/>
            <person name="Mofiz E."/>
            <person name="Najaraj S.H."/>
            <person name="Gowda H."/>
            <person name="Madugundu A."/>
            <person name="Renuse S."/>
            <person name="Holt D."/>
            <person name="Pandey A."/>
            <person name="Papenfuss A.T."/>
            <person name="Fischer K."/>
        </authorList>
    </citation>
    <scope>NUCLEOTIDE SEQUENCE [LARGE SCALE GENOMIC DNA]</scope>
</reference>
<dbReference type="GO" id="GO:0005737">
    <property type="term" value="C:cytoplasm"/>
    <property type="evidence" value="ECO:0007669"/>
    <property type="project" value="TreeGrafter"/>
</dbReference>
<dbReference type="Pfam" id="PF00069">
    <property type="entry name" value="Pkinase"/>
    <property type="match status" value="1"/>
</dbReference>
<evidence type="ECO:0000256" key="12">
    <source>
        <dbReference type="SAM" id="Coils"/>
    </source>
</evidence>
<feature type="domain" description="Protein kinase" evidence="14">
    <location>
        <begin position="28"/>
        <end position="282"/>
    </location>
</feature>
<dbReference type="Gene3D" id="3.30.200.20">
    <property type="entry name" value="Phosphorylase Kinase, domain 1"/>
    <property type="match status" value="1"/>
</dbReference>
<evidence type="ECO:0000256" key="3">
    <source>
        <dbReference type="ARBA" id="ARBA00022527"/>
    </source>
</evidence>
<evidence type="ECO:0000256" key="13">
    <source>
        <dbReference type="SAM" id="MobiDB-lite"/>
    </source>
</evidence>
<dbReference type="InterPro" id="IPR000719">
    <property type="entry name" value="Prot_kinase_dom"/>
</dbReference>
<keyword evidence="5 11" id="KW-0547">Nucleotide-binding</keyword>
<comment type="similarity">
    <text evidence="1">Belongs to the protein kinase superfamily. STE Ser/Thr protein kinase family. STE20 subfamily.</text>
</comment>
<feature type="binding site" evidence="11">
    <location>
        <position position="58"/>
    </location>
    <ligand>
        <name>ATP</name>
        <dbReference type="ChEBI" id="CHEBI:30616"/>
    </ligand>
</feature>
<evidence type="ECO:0000256" key="1">
    <source>
        <dbReference type="ARBA" id="ARBA00008874"/>
    </source>
</evidence>
<evidence type="ECO:0000256" key="9">
    <source>
        <dbReference type="ARBA" id="ARBA00047899"/>
    </source>
</evidence>
<evidence type="ECO:0000313" key="15">
    <source>
        <dbReference type="EMBL" id="KAF7489352.1"/>
    </source>
</evidence>
<keyword evidence="3" id="KW-0723">Serine/threonine-protein kinase</keyword>
<reference evidence="15" key="2">
    <citation type="submission" date="2020-01" db="EMBL/GenBank/DDBJ databases">
        <authorList>
            <person name="Korhonen P.K.K."/>
            <person name="Guangxu M.G."/>
            <person name="Wang T.W."/>
            <person name="Stroehlein A.J.S."/>
            <person name="Young N.D."/>
            <person name="Ang C.-S.A."/>
            <person name="Fernando D.W.F."/>
            <person name="Lu H.L."/>
            <person name="Taylor S.T."/>
            <person name="Ehtesham M.E.M."/>
            <person name="Najaraj S.H.N."/>
            <person name="Harsha G.H.G."/>
            <person name="Madugundu A.M."/>
            <person name="Renuse S.R."/>
            <person name="Holt D.H."/>
            <person name="Pandey A.P."/>
            <person name="Papenfuss A.P."/>
            <person name="Gasser R.B.G."/>
            <person name="Fischer K.F."/>
        </authorList>
    </citation>
    <scope>NUCLEOTIDE SEQUENCE</scope>
    <source>
        <strain evidence="15">SSS_KF_BRIS2020</strain>
    </source>
</reference>
<dbReference type="InterPro" id="IPR051234">
    <property type="entry name" value="TAO_STE20_kinase"/>
</dbReference>
<evidence type="ECO:0000256" key="2">
    <source>
        <dbReference type="ARBA" id="ARBA00012513"/>
    </source>
</evidence>
<evidence type="ECO:0000256" key="11">
    <source>
        <dbReference type="PROSITE-ProRule" id="PRU10141"/>
    </source>
</evidence>
<accession>A0A834R5K8</accession>
<dbReference type="FunFam" id="3.30.200.20:FF:000029">
    <property type="entry name" value="Serine/threonine-protein kinase TAO2, putative"/>
    <property type="match status" value="1"/>
</dbReference>
<dbReference type="InterPro" id="IPR011009">
    <property type="entry name" value="Kinase-like_dom_sf"/>
</dbReference>
<evidence type="ECO:0000313" key="16">
    <source>
        <dbReference type="EnsemblMetazoa" id="KAF7489352.1"/>
    </source>
</evidence>
<dbReference type="AlphaFoldDB" id="A0A834R5K8"/>
<dbReference type="EnsemblMetazoa" id="SSS_4925s_mrna">
    <property type="protein sequence ID" value="KAF7489352.1"/>
    <property type="gene ID" value="SSS_4925"/>
</dbReference>
<proteinExistence type="inferred from homology"/>
<dbReference type="PANTHER" id="PTHR47167:SF4">
    <property type="entry name" value="SERINE_THREONINE-PROTEIN KINASE TAO"/>
    <property type="match status" value="1"/>
</dbReference>
<protein>
    <recommendedName>
        <fullName evidence="2">non-specific serine/threonine protein kinase</fullName>
        <ecNumber evidence="2">2.7.11.1</ecNumber>
    </recommendedName>
</protein>
<keyword evidence="8 12" id="KW-0175">Coiled coil</keyword>
<keyword evidence="7 11" id="KW-0067">ATP-binding</keyword>
<feature type="compositionally biased region" description="Low complexity" evidence="13">
    <location>
        <begin position="344"/>
        <end position="355"/>
    </location>
</feature>
<keyword evidence="17" id="KW-1185">Reference proteome</keyword>
<feature type="compositionally biased region" description="Polar residues" evidence="13">
    <location>
        <begin position="471"/>
        <end position="480"/>
    </location>
</feature>
<reference evidence="16" key="3">
    <citation type="submission" date="2022-06" db="UniProtKB">
        <authorList>
            <consortium name="EnsemblMetazoa"/>
        </authorList>
    </citation>
    <scope>IDENTIFICATION</scope>
</reference>
<dbReference type="EMBL" id="WVUK01000065">
    <property type="protein sequence ID" value="KAF7489352.1"/>
    <property type="molecule type" value="Genomic_DNA"/>
</dbReference>